<comment type="caution">
    <text evidence="1">The sequence shown here is derived from an EMBL/GenBank/DDBJ whole genome shotgun (WGS) entry which is preliminary data.</text>
</comment>
<gene>
    <name evidence="1" type="ORF">BD626DRAFT_582101</name>
</gene>
<dbReference type="InterPro" id="IPR011333">
    <property type="entry name" value="SKP1/BTB/POZ_sf"/>
</dbReference>
<accession>A0A550CMN8</accession>
<evidence type="ECO:0008006" key="3">
    <source>
        <dbReference type="Google" id="ProtNLM"/>
    </source>
</evidence>
<protein>
    <recommendedName>
        <fullName evidence="3">BTB domain-containing protein</fullName>
    </recommendedName>
</protein>
<proteinExistence type="predicted"/>
<sequence>MSSAPSPQASTTRLVHFEELWFTDGNVVLQAGDRLFCVYRGFLASLSSVLSDMFSFPQPSDVECYDGKPLIVFHDPPGEFVHFLKAIFMPTYFLPPPTKTTFEVLDGVLRLSDKYDVAHLRQRAMHHLSTWFGTTVEQYFADNETATFKLPGLKGYVAVASLATQVHAAWALPQCYYDLTTTSIDEVLRQGCHVLNGTTRQLSEADIIAISNGFRATRRSSPAMRLLEHSDICGDPGCLGSRVRLAMDAAEDWMVDPLEAREVWMEYMGTFTCPECFEKCSESMRSWEVGFWENLPAAFALPPWPELQRMKAADLGG</sequence>
<evidence type="ECO:0000313" key="1">
    <source>
        <dbReference type="EMBL" id="TRM66024.1"/>
    </source>
</evidence>
<dbReference type="Gene3D" id="3.30.710.10">
    <property type="entry name" value="Potassium Channel Kv1.1, Chain A"/>
    <property type="match status" value="1"/>
</dbReference>
<dbReference type="Proteomes" id="UP000320762">
    <property type="component" value="Unassembled WGS sequence"/>
</dbReference>
<dbReference type="SUPFAM" id="SSF54695">
    <property type="entry name" value="POZ domain"/>
    <property type="match status" value="1"/>
</dbReference>
<name>A0A550CMN8_9AGAR</name>
<evidence type="ECO:0000313" key="2">
    <source>
        <dbReference type="Proteomes" id="UP000320762"/>
    </source>
</evidence>
<organism evidence="1 2">
    <name type="scientific">Schizophyllum amplum</name>
    <dbReference type="NCBI Taxonomy" id="97359"/>
    <lineage>
        <taxon>Eukaryota</taxon>
        <taxon>Fungi</taxon>
        <taxon>Dikarya</taxon>
        <taxon>Basidiomycota</taxon>
        <taxon>Agaricomycotina</taxon>
        <taxon>Agaricomycetes</taxon>
        <taxon>Agaricomycetidae</taxon>
        <taxon>Agaricales</taxon>
        <taxon>Schizophyllaceae</taxon>
        <taxon>Schizophyllum</taxon>
    </lineage>
</organism>
<reference evidence="1 2" key="1">
    <citation type="journal article" date="2019" name="New Phytol.">
        <title>Comparative genomics reveals unique wood-decay strategies and fruiting body development in the Schizophyllaceae.</title>
        <authorList>
            <person name="Almasi E."/>
            <person name="Sahu N."/>
            <person name="Krizsan K."/>
            <person name="Balint B."/>
            <person name="Kovacs G.M."/>
            <person name="Kiss B."/>
            <person name="Cseklye J."/>
            <person name="Drula E."/>
            <person name="Henrissat B."/>
            <person name="Nagy I."/>
            <person name="Chovatia M."/>
            <person name="Adam C."/>
            <person name="LaButti K."/>
            <person name="Lipzen A."/>
            <person name="Riley R."/>
            <person name="Grigoriev I.V."/>
            <person name="Nagy L.G."/>
        </authorList>
    </citation>
    <scope>NUCLEOTIDE SEQUENCE [LARGE SCALE GENOMIC DNA]</scope>
    <source>
        <strain evidence="1 2">NL-1724</strain>
    </source>
</reference>
<dbReference type="OrthoDB" id="3893071at2759"/>
<dbReference type="AlphaFoldDB" id="A0A550CMN8"/>
<dbReference type="EMBL" id="VDMD01000004">
    <property type="protein sequence ID" value="TRM66024.1"/>
    <property type="molecule type" value="Genomic_DNA"/>
</dbReference>
<keyword evidence="2" id="KW-1185">Reference proteome</keyword>